<accession>A0A0A8XU85</accession>
<reference evidence="1" key="1">
    <citation type="submission" date="2014-09" db="EMBL/GenBank/DDBJ databases">
        <authorList>
            <person name="Magalhaes I.L.F."/>
            <person name="Oliveira U."/>
            <person name="Santos F.R."/>
            <person name="Vidigal T.H.D.A."/>
            <person name="Brescovit A.D."/>
            <person name="Santos A.J."/>
        </authorList>
    </citation>
    <scope>NUCLEOTIDE SEQUENCE</scope>
    <source>
        <tissue evidence="1">Shoot tissue taken approximately 20 cm above the soil surface</tissue>
    </source>
</reference>
<dbReference type="AlphaFoldDB" id="A0A0A8XU85"/>
<reference evidence="1" key="2">
    <citation type="journal article" date="2015" name="Data Brief">
        <title>Shoot transcriptome of the giant reed, Arundo donax.</title>
        <authorList>
            <person name="Barrero R.A."/>
            <person name="Guerrero F.D."/>
            <person name="Moolhuijzen P."/>
            <person name="Goolsby J.A."/>
            <person name="Tidwell J."/>
            <person name="Bellgard S.E."/>
            <person name="Bellgard M.I."/>
        </authorList>
    </citation>
    <scope>NUCLEOTIDE SEQUENCE</scope>
    <source>
        <tissue evidence="1">Shoot tissue taken approximately 20 cm above the soil surface</tissue>
    </source>
</reference>
<organism evidence="1">
    <name type="scientific">Arundo donax</name>
    <name type="common">Giant reed</name>
    <name type="synonym">Donax arundinaceus</name>
    <dbReference type="NCBI Taxonomy" id="35708"/>
    <lineage>
        <taxon>Eukaryota</taxon>
        <taxon>Viridiplantae</taxon>
        <taxon>Streptophyta</taxon>
        <taxon>Embryophyta</taxon>
        <taxon>Tracheophyta</taxon>
        <taxon>Spermatophyta</taxon>
        <taxon>Magnoliopsida</taxon>
        <taxon>Liliopsida</taxon>
        <taxon>Poales</taxon>
        <taxon>Poaceae</taxon>
        <taxon>PACMAD clade</taxon>
        <taxon>Arundinoideae</taxon>
        <taxon>Arundineae</taxon>
        <taxon>Arundo</taxon>
    </lineage>
</organism>
<evidence type="ECO:0000313" key="1">
    <source>
        <dbReference type="EMBL" id="JAD16215.1"/>
    </source>
</evidence>
<protein>
    <submittedName>
        <fullName evidence="1">Uncharacterized protein</fullName>
    </submittedName>
</protein>
<sequence>MSTCLNFANHLHLLWSDIHLNVTLEAVSFFWIIEKRGNPMLLLHGVLPRVPKGVINIPKPRAEMPAAFQAYQDTAILRPALTGLLLAPATLTRPCVLG</sequence>
<name>A0A0A8XU85_ARUDO</name>
<proteinExistence type="predicted"/>
<dbReference type="EMBL" id="GBRH01281680">
    <property type="protein sequence ID" value="JAD16215.1"/>
    <property type="molecule type" value="Transcribed_RNA"/>
</dbReference>